<evidence type="ECO:0000256" key="3">
    <source>
        <dbReference type="ARBA" id="ARBA00022553"/>
    </source>
</evidence>
<dbReference type="PANTHER" id="PTHR43711:SF1">
    <property type="entry name" value="HISTIDINE KINASE 1"/>
    <property type="match status" value="1"/>
</dbReference>
<evidence type="ECO:0000313" key="12">
    <source>
        <dbReference type="EMBL" id="SEQ71925.1"/>
    </source>
</evidence>
<evidence type="ECO:0000256" key="2">
    <source>
        <dbReference type="ARBA" id="ARBA00012438"/>
    </source>
</evidence>
<feature type="domain" description="Histidine kinase" evidence="9">
    <location>
        <begin position="282"/>
        <end position="506"/>
    </location>
</feature>
<dbReference type="PROSITE" id="PS50113">
    <property type="entry name" value="PAC"/>
    <property type="match status" value="1"/>
</dbReference>
<dbReference type="SMART" id="SM00387">
    <property type="entry name" value="HATPase_c"/>
    <property type="match status" value="1"/>
</dbReference>
<comment type="caution">
    <text evidence="7">Lacks conserved residue(s) required for the propagation of feature annotation.</text>
</comment>
<name>A0A1H9IC04_9EURY</name>
<dbReference type="Pfam" id="PF08448">
    <property type="entry name" value="PAS_4"/>
    <property type="match status" value="1"/>
</dbReference>
<dbReference type="SUPFAM" id="SSF55785">
    <property type="entry name" value="PYP-like sensor domain (PAS domain)"/>
    <property type="match status" value="1"/>
</dbReference>
<evidence type="ECO:0000256" key="8">
    <source>
        <dbReference type="SAM" id="MobiDB-lite"/>
    </source>
</evidence>
<feature type="compositionally biased region" description="Basic and acidic residues" evidence="8">
    <location>
        <begin position="416"/>
        <end position="425"/>
    </location>
</feature>
<dbReference type="STRING" id="1186196.SAMN04489841_2174"/>
<feature type="domain" description="PAC" evidence="11">
    <location>
        <begin position="216"/>
        <end position="271"/>
    </location>
</feature>
<dbReference type="SUPFAM" id="SSF52172">
    <property type="entry name" value="CheY-like"/>
    <property type="match status" value="1"/>
</dbReference>
<dbReference type="SUPFAM" id="SSF55874">
    <property type="entry name" value="ATPase domain of HSP90 chaperone/DNA topoisomerase II/histidine kinase"/>
    <property type="match status" value="1"/>
</dbReference>
<dbReference type="AlphaFoldDB" id="A0A1H9IC04"/>
<dbReference type="PRINTS" id="PR00344">
    <property type="entry name" value="BCTRLSENSOR"/>
</dbReference>
<dbReference type="PROSITE" id="PS50109">
    <property type="entry name" value="HIS_KIN"/>
    <property type="match status" value="1"/>
</dbReference>
<feature type="compositionally biased region" description="Polar residues" evidence="8">
    <location>
        <begin position="391"/>
        <end position="400"/>
    </location>
</feature>
<dbReference type="InterPro" id="IPR036890">
    <property type="entry name" value="HATPase_C_sf"/>
</dbReference>
<dbReference type="OrthoDB" id="8127at2157"/>
<feature type="compositionally biased region" description="Basic and acidic residues" evidence="8">
    <location>
        <begin position="1"/>
        <end position="12"/>
    </location>
</feature>
<dbReference type="InterPro" id="IPR004358">
    <property type="entry name" value="Sig_transdc_His_kin-like_C"/>
</dbReference>
<evidence type="ECO:0000259" key="9">
    <source>
        <dbReference type="PROSITE" id="PS50109"/>
    </source>
</evidence>
<dbReference type="SMART" id="SM00448">
    <property type="entry name" value="REC"/>
    <property type="match status" value="1"/>
</dbReference>
<dbReference type="InterPro" id="IPR013656">
    <property type="entry name" value="PAS_4"/>
</dbReference>
<evidence type="ECO:0000256" key="5">
    <source>
        <dbReference type="ARBA" id="ARBA00022777"/>
    </source>
</evidence>
<dbReference type="GO" id="GO:0000155">
    <property type="term" value="F:phosphorelay sensor kinase activity"/>
    <property type="evidence" value="ECO:0007669"/>
    <property type="project" value="InterPro"/>
</dbReference>
<dbReference type="PROSITE" id="PS50110">
    <property type="entry name" value="RESPONSE_REGULATORY"/>
    <property type="match status" value="1"/>
</dbReference>
<feature type="domain" description="Response regulatory" evidence="10">
    <location>
        <begin position="6"/>
        <end position="124"/>
    </location>
</feature>
<dbReference type="InterPro" id="IPR003594">
    <property type="entry name" value="HATPase_dom"/>
</dbReference>
<keyword evidence="4" id="KW-0808">Transferase</keyword>
<dbReference type="EMBL" id="FOFD01000003">
    <property type="protein sequence ID" value="SEQ71925.1"/>
    <property type="molecule type" value="Genomic_DNA"/>
</dbReference>
<dbReference type="SUPFAM" id="SSF47384">
    <property type="entry name" value="Homodimeric domain of signal transducing histidine kinase"/>
    <property type="match status" value="1"/>
</dbReference>
<evidence type="ECO:0000313" key="13">
    <source>
        <dbReference type="Proteomes" id="UP000199114"/>
    </source>
</evidence>
<dbReference type="Gene3D" id="1.10.287.130">
    <property type="match status" value="1"/>
</dbReference>
<dbReference type="InterPro" id="IPR003661">
    <property type="entry name" value="HisK_dim/P_dom"/>
</dbReference>
<keyword evidence="6" id="KW-0902">Two-component regulatory system</keyword>
<evidence type="ECO:0000256" key="7">
    <source>
        <dbReference type="PROSITE-ProRule" id="PRU00169"/>
    </source>
</evidence>
<dbReference type="Gene3D" id="3.30.450.20">
    <property type="entry name" value="PAS domain"/>
    <property type="match status" value="1"/>
</dbReference>
<dbReference type="CDD" id="cd00075">
    <property type="entry name" value="HATPase"/>
    <property type="match status" value="1"/>
</dbReference>
<dbReference type="InterPro" id="IPR000700">
    <property type="entry name" value="PAS-assoc_C"/>
</dbReference>
<dbReference type="Proteomes" id="UP000199114">
    <property type="component" value="Unassembled WGS sequence"/>
</dbReference>
<dbReference type="InterPro" id="IPR005467">
    <property type="entry name" value="His_kinase_dom"/>
</dbReference>
<protein>
    <recommendedName>
        <fullName evidence="2">histidine kinase</fullName>
        <ecNumber evidence="2">2.7.13.3</ecNumber>
    </recommendedName>
</protein>
<reference evidence="13" key="1">
    <citation type="submission" date="2016-10" db="EMBL/GenBank/DDBJ databases">
        <authorList>
            <person name="Varghese N."/>
            <person name="Submissions S."/>
        </authorList>
    </citation>
    <scope>NUCLEOTIDE SEQUENCE [LARGE SCALE GENOMIC DNA]</scope>
    <source>
        <strain evidence="13">DSM 25055</strain>
    </source>
</reference>
<dbReference type="Pfam" id="PF00512">
    <property type="entry name" value="HisKA"/>
    <property type="match status" value="1"/>
</dbReference>
<feature type="region of interest" description="Disordered" evidence="8">
    <location>
        <begin position="1"/>
        <end position="31"/>
    </location>
</feature>
<keyword evidence="5 12" id="KW-0418">Kinase</keyword>
<dbReference type="EC" id="2.7.13.3" evidence="2"/>
<accession>A0A1H9IC04</accession>
<dbReference type="InterPro" id="IPR035965">
    <property type="entry name" value="PAS-like_dom_sf"/>
</dbReference>
<gene>
    <name evidence="12" type="ORF">SAMN04489841_2174</name>
</gene>
<dbReference type="Pfam" id="PF02518">
    <property type="entry name" value="HATPase_c"/>
    <property type="match status" value="1"/>
</dbReference>
<dbReference type="PANTHER" id="PTHR43711">
    <property type="entry name" value="TWO-COMPONENT HISTIDINE KINASE"/>
    <property type="match status" value="1"/>
</dbReference>
<organism evidence="12 13">
    <name type="scientific">Natrinema salaciae</name>
    <dbReference type="NCBI Taxonomy" id="1186196"/>
    <lineage>
        <taxon>Archaea</taxon>
        <taxon>Methanobacteriati</taxon>
        <taxon>Methanobacteriota</taxon>
        <taxon>Stenosarchaea group</taxon>
        <taxon>Halobacteria</taxon>
        <taxon>Halobacteriales</taxon>
        <taxon>Natrialbaceae</taxon>
        <taxon>Natrinema</taxon>
    </lineage>
</organism>
<dbReference type="SMART" id="SM00388">
    <property type="entry name" value="HisKA"/>
    <property type="match status" value="1"/>
</dbReference>
<sequence length="515" mass="56796">MRDPIRVLHVDDGPDSPDLTAATADDDSEPFDVRTESTAQAALERLETGTAATDCIVSEYRLAGLDGLEFLARVRERDPELPFVLYTEAGSEAVASDAISLGVTDYLRKSADEADERLADRVTAAVERYRRVRRLRADSDLLDKIFDHVPVHLFVKDTEGRHVRVSKHLTERVTHETDALLVDSFSREEILGKTDVEIATTDHERQAHADDRRVIETGEPIINKEEYSPLSTEWNVTSKVPWYNDDGSVRGLIGITHRITERKRYEQELERQNERLGEFTSIVSHDLRNPLNVARGHLEAARLSRDSDHLATVAESHERMESLIENLLTVAREGKAVTEFDTVPLTELVETCWQTVETGAAELVVETDAVIRADRSRAKQLLENLFRNSVEHGSTSSQSENHADDSVEHGSTGSQRETRADDSVAHSEPNVTVTVGGIDGGPDFYVADDGPGIPPDERDRVLERGYSTAADGTGFGLSIVTQIADAHGWRVSATEAANGGARFDITGVDDAASGR</sequence>
<dbReference type="InterPro" id="IPR050736">
    <property type="entry name" value="Sensor_HK_Regulatory"/>
</dbReference>
<evidence type="ECO:0000259" key="10">
    <source>
        <dbReference type="PROSITE" id="PS50110"/>
    </source>
</evidence>
<feature type="region of interest" description="Disordered" evidence="8">
    <location>
        <begin position="390"/>
        <end position="454"/>
    </location>
</feature>
<keyword evidence="13" id="KW-1185">Reference proteome</keyword>
<keyword evidence="3" id="KW-0597">Phosphoprotein</keyword>
<dbReference type="CDD" id="cd00082">
    <property type="entry name" value="HisKA"/>
    <property type="match status" value="1"/>
</dbReference>
<dbReference type="InterPro" id="IPR001789">
    <property type="entry name" value="Sig_transdc_resp-reg_receiver"/>
</dbReference>
<evidence type="ECO:0000256" key="4">
    <source>
        <dbReference type="ARBA" id="ARBA00022679"/>
    </source>
</evidence>
<evidence type="ECO:0000259" key="11">
    <source>
        <dbReference type="PROSITE" id="PS50113"/>
    </source>
</evidence>
<dbReference type="Gene3D" id="3.40.50.2300">
    <property type="match status" value="1"/>
</dbReference>
<dbReference type="Pfam" id="PF00072">
    <property type="entry name" value="Response_reg"/>
    <property type="match status" value="1"/>
</dbReference>
<dbReference type="RefSeq" id="WP_090617369.1">
    <property type="nucleotide sequence ID" value="NZ_FOFD01000003.1"/>
</dbReference>
<evidence type="ECO:0000256" key="6">
    <source>
        <dbReference type="ARBA" id="ARBA00023012"/>
    </source>
</evidence>
<proteinExistence type="predicted"/>
<comment type="catalytic activity">
    <reaction evidence="1">
        <text>ATP + protein L-histidine = ADP + protein N-phospho-L-histidine.</text>
        <dbReference type="EC" id="2.7.13.3"/>
    </reaction>
</comment>
<evidence type="ECO:0000256" key="1">
    <source>
        <dbReference type="ARBA" id="ARBA00000085"/>
    </source>
</evidence>
<dbReference type="Gene3D" id="3.30.565.10">
    <property type="entry name" value="Histidine kinase-like ATPase, C-terminal domain"/>
    <property type="match status" value="1"/>
</dbReference>
<dbReference type="InterPro" id="IPR011006">
    <property type="entry name" value="CheY-like_superfamily"/>
</dbReference>
<dbReference type="InterPro" id="IPR036097">
    <property type="entry name" value="HisK_dim/P_sf"/>
</dbReference>